<dbReference type="RefSeq" id="WP_133334014.1">
    <property type="nucleotide sequence ID" value="NZ_JAVGVR010000001.1"/>
</dbReference>
<dbReference type="InterPro" id="IPR002509">
    <property type="entry name" value="NODB_dom"/>
</dbReference>
<evidence type="ECO:0000313" key="5">
    <source>
        <dbReference type="Proteomes" id="UP000295132"/>
    </source>
</evidence>
<reference evidence="4 5" key="1">
    <citation type="submission" date="2019-03" db="EMBL/GenBank/DDBJ databases">
        <title>Bacillus niacini sp. nov. a Nicotinate-Metabolizing Mesophile Isolated from Soil.</title>
        <authorList>
            <person name="Zhang G."/>
        </authorList>
    </citation>
    <scope>NUCLEOTIDE SEQUENCE [LARGE SCALE GENOMIC DNA]</scope>
    <source>
        <strain evidence="4 5">WN066</strain>
    </source>
</reference>
<keyword evidence="6" id="KW-1185">Reference proteome</keyword>
<gene>
    <name evidence="4" type="ORF">E2K98_09530</name>
    <name evidence="3" type="ORF">RCG21_28735</name>
</gene>
<evidence type="ECO:0000313" key="3">
    <source>
        <dbReference type="EMBL" id="MDQ6600264.1"/>
    </source>
</evidence>
<proteinExistence type="predicted"/>
<evidence type="ECO:0000313" key="6">
    <source>
        <dbReference type="Proteomes" id="UP001178888"/>
    </source>
</evidence>
<dbReference type="EMBL" id="SMYO01000004">
    <property type="protein sequence ID" value="TDK62288.1"/>
    <property type="molecule type" value="Genomic_DNA"/>
</dbReference>
<dbReference type="PROSITE" id="PS51677">
    <property type="entry name" value="NODB"/>
    <property type="match status" value="1"/>
</dbReference>
<dbReference type="PANTHER" id="PTHR10587">
    <property type="entry name" value="GLYCOSYL TRANSFERASE-RELATED"/>
    <property type="match status" value="1"/>
</dbReference>
<evidence type="ECO:0000313" key="4">
    <source>
        <dbReference type="EMBL" id="TDK62288.1"/>
    </source>
</evidence>
<reference evidence="3" key="2">
    <citation type="submission" date="2023-08" db="EMBL/GenBank/DDBJ databases">
        <title>Nitrogen cycling bacteria in agricultural field soils.</title>
        <authorList>
            <person name="Jang J."/>
        </authorList>
    </citation>
    <scope>NUCLEOTIDE SEQUENCE</scope>
    <source>
        <strain evidence="3">PS3-36</strain>
    </source>
</reference>
<dbReference type="GO" id="GO:0016810">
    <property type="term" value="F:hydrolase activity, acting on carbon-nitrogen (but not peptide) bonds"/>
    <property type="evidence" value="ECO:0007669"/>
    <property type="project" value="InterPro"/>
</dbReference>
<dbReference type="EMBL" id="JAVGVR010000001">
    <property type="protein sequence ID" value="MDQ6600264.1"/>
    <property type="molecule type" value="Genomic_DNA"/>
</dbReference>
<comment type="caution">
    <text evidence="4">The sequence shown here is derived from an EMBL/GenBank/DDBJ whole genome shotgun (WGS) entry which is preliminary data.</text>
</comment>
<dbReference type="InterPro" id="IPR050248">
    <property type="entry name" value="Polysacc_deacetylase_ArnD"/>
</dbReference>
<name>A0A4R5VTQ2_9BACI</name>
<feature type="compositionally biased region" description="Basic and acidic residues" evidence="1">
    <location>
        <begin position="121"/>
        <end position="134"/>
    </location>
</feature>
<dbReference type="Proteomes" id="UP000295132">
    <property type="component" value="Unassembled WGS sequence"/>
</dbReference>
<dbReference type="InterPro" id="IPR011330">
    <property type="entry name" value="Glyco_hydro/deAcase_b/a-brl"/>
</dbReference>
<sequence>MGMGKNRWLKGTFLCSVALGILTSGAFIIYNFGSKAEANEPSIGEKDRSLMSLKKTAGSIYQVTIDDLFEKELWQEKQHAADLRHWQKVDDEIHNKGYKTTVKHSAPEHTAANKNKTPKSSKKDTDLVQPKDNKLKTVNSRKRTIYLTFDDGPESFSEDILAVLEKYHYKATFFMLDGNIKRYPHAVKKMVKLGESIGIHGVTHNVKLFYASEKSVLGELNKTQYSLKTITGEDSHLIRTPYGSYPYMTKEEKQAVSKSGYRMWDWNIDSQDWYYRDERFVKNVIQQLKQKSKQKGPIVILMHEKRETLKHLPKLLDYLSKHGYESKALDDSMKPVHF</sequence>
<dbReference type="Gene3D" id="3.20.20.370">
    <property type="entry name" value="Glycoside hydrolase/deacetylase"/>
    <property type="match status" value="1"/>
</dbReference>
<protein>
    <submittedName>
        <fullName evidence="3">Polysaccharide deacetylase family protein</fullName>
    </submittedName>
</protein>
<dbReference type="Pfam" id="PF01522">
    <property type="entry name" value="Polysacc_deac_1"/>
    <property type="match status" value="1"/>
</dbReference>
<feature type="region of interest" description="Disordered" evidence="1">
    <location>
        <begin position="100"/>
        <end position="134"/>
    </location>
</feature>
<dbReference type="PANTHER" id="PTHR10587:SF125">
    <property type="entry name" value="POLYSACCHARIDE DEACETYLASE YHEN-RELATED"/>
    <property type="match status" value="1"/>
</dbReference>
<dbReference type="AlphaFoldDB" id="A0A4R5VTQ2"/>
<dbReference type="SUPFAM" id="SSF88713">
    <property type="entry name" value="Glycoside hydrolase/deacetylase"/>
    <property type="match status" value="1"/>
</dbReference>
<dbReference type="CDD" id="cd10944">
    <property type="entry name" value="CE4_SmPgdA_like"/>
    <property type="match status" value="1"/>
</dbReference>
<dbReference type="Proteomes" id="UP001178888">
    <property type="component" value="Unassembled WGS sequence"/>
</dbReference>
<feature type="domain" description="NodB homology" evidence="2">
    <location>
        <begin position="143"/>
        <end position="327"/>
    </location>
</feature>
<evidence type="ECO:0000259" key="2">
    <source>
        <dbReference type="PROSITE" id="PS51677"/>
    </source>
</evidence>
<evidence type="ECO:0000256" key="1">
    <source>
        <dbReference type="SAM" id="MobiDB-lite"/>
    </source>
</evidence>
<accession>A0A4R5VTQ2</accession>
<dbReference type="GO" id="GO:0005975">
    <property type="term" value="P:carbohydrate metabolic process"/>
    <property type="evidence" value="ECO:0007669"/>
    <property type="project" value="InterPro"/>
</dbReference>
<organism evidence="4 5">
    <name type="scientific">Bacillus salipaludis</name>
    <dbReference type="NCBI Taxonomy" id="2547811"/>
    <lineage>
        <taxon>Bacteria</taxon>
        <taxon>Bacillati</taxon>
        <taxon>Bacillota</taxon>
        <taxon>Bacilli</taxon>
        <taxon>Bacillales</taxon>
        <taxon>Bacillaceae</taxon>
        <taxon>Bacillus</taxon>
    </lineage>
</organism>